<gene>
    <name evidence="1" type="ORF">J2Z65_003893</name>
</gene>
<evidence type="ECO:0000313" key="1">
    <source>
        <dbReference type="EMBL" id="MBP1964670.1"/>
    </source>
</evidence>
<name>A0ABS4I1R4_9BACL</name>
<protein>
    <submittedName>
        <fullName evidence="1">Uncharacterized protein</fullName>
    </submittedName>
</protein>
<comment type="caution">
    <text evidence="1">The sequence shown here is derived from an EMBL/GenBank/DDBJ whole genome shotgun (WGS) entry which is preliminary data.</text>
</comment>
<dbReference type="Proteomes" id="UP001519344">
    <property type="component" value="Unassembled WGS sequence"/>
</dbReference>
<organism evidence="1 2">
    <name type="scientific">Paenibacillus aceris</name>
    <dbReference type="NCBI Taxonomy" id="869555"/>
    <lineage>
        <taxon>Bacteria</taxon>
        <taxon>Bacillati</taxon>
        <taxon>Bacillota</taxon>
        <taxon>Bacilli</taxon>
        <taxon>Bacillales</taxon>
        <taxon>Paenibacillaceae</taxon>
        <taxon>Paenibacillus</taxon>
    </lineage>
</organism>
<dbReference type="EMBL" id="JAGGKV010000010">
    <property type="protein sequence ID" value="MBP1964670.1"/>
    <property type="molecule type" value="Genomic_DNA"/>
</dbReference>
<proteinExistence type="predicted"/>
<keyword evidence="2" id="KW-1185">Reference proteome</keyword>
<reference evidence="1 2" key="1">
    <citation type="submission" date="2021-03" db="EMBL/GenBank/DDBJ databases">
        <title>Genomic Encyclopedia of Type Strains, Phase IV (KMG-IV): sequencing the most valuable type-strain genomes for metagenomic binning, comparative biology and taxonomic classification.</title>
        <authorList>
            <person name="Goeker M."/>
        </authorList>
    </citation>
    <scope>NUCLEOTIDE SEQUENCE [LARGE SCALE GENOMIC DNA]</scope>
    <source>
        <strain evidence="1 2">DSM 24950</strain>
    </source>
</reference>
<evidence type="ECO:0000313" key="2">
    <source>
        <dbReference type="Proteomes" id="UP001519344"/>
    </source>
</evidence>
<sequence>MRYCSLFLSDFPGNIGFNVESEESHTKKAQDLHDEGELAWGIGYAERVFM</sequence>
<accession>A0ABS4I1R4</accession>